<organism evidence="9 10">
    <name type="scientific">Arthrobacter woluwensis</name>
    <dbReference type="NCBI Taxonomy" id="156980"/>
    <lineage>
        <taxon>Bacteria</taxon>
        <taxon>Bacillati</taxon>
        <taxon>Actinomycetota</taxon>
        <taxon>Actinomycetes</taxon>
        <taxon>Micrococcales</taxon>
        <taxon>Micrococcaceae</taxon>
        <taxon>Arthrobacter</taxon>
    </lineage>
</organism>
<dbReference type="AlphaFoldDB" id="A0A1H4QKW7"/>
<keyword evidence="4 7" id="KW-0812">Transmembrane</keyword>
<dbReference type="InterPro" id="IPR032816">
    <property type="entry name" value="VTT_dom"/>
</dbReference>
<feature type="transmembrane region" description="Helical" evidence="7">
    <location>
        <begin position="7"/>
        <end position="30"/>
    </location>
</feature>
<dbReference type="PANTHER" id="PTHR42709">
    <property type="entry name" value="ALKALINE PHOSPHATASE LIKE PROTEIN"/>
    <property type="match status" value="1"/>
</dbReference>
<gene>
    <name evidence="9" type="ORF">SAMN04489745_2318</name>
</gene>
<reference evidence="9 10" key="1">
    <citation type="submission" date="2016-10" db="EMBL/GenBank/DDBJ databases">
        <authorList>
            <person name="de Groot N.N."/>
        </authorList>
    </citation>
    <scope>NUCLEOTIDE SEQUENCE [LARGE SCALE GENOMIC DNA]</scope>
    <source>
        <strain evidence="9 10">DSM 10495</strain>
    </source>
</reference>
<evidence type="ECO:0000256" key="7">
    <source>
        <dbReference type="SAM" id="Phobius"/>
    </source>
</evidence>
<dbReference type="Pfam" id="PF09335">
    <property type="entry name" value="VTT_dom"/>
    <property type="match status" value="1"/>
</dbReference>
<comment type="subcellular location">
    <subcellularLocation>
        <location evidence="1">Cell membrane</location>
        <topology evidence="1">Multi-pass membrane protein</topology>
    </subcellularLocation>
</comment>
<dbReference type="PANTHER" id="PTHR42709:SF6">
    <property type="entry name" value="UNDECAPRENYL PHOSPHATE TRANSPORTER A"/>
    <property type="match status" value="1"/>
</dbReference>
<dbReference type="InterPro" id="IPR051311">
    <property type="entry name" value="DedA_domain"/>
</dbReference>
<dbReference type="RefSeq" id="WP_066212881.1">
    <property type="nucleotide sequence ID" value="NZ_CP049819.1"/>
</dbReference>
<evidence type="ECO:0000313" key="10">
    <source>
        <dbReference type="Proteomes" id="UP000182652"/>
    </source>
</evidence>
<evidence type="ECO:0000259" key="8">
    <source>
        <dbReference type="Pfam" id="PF09335"/>
    </source>
</evidence>
<feature type="transmembrane region" description="Helical" evidence="7">
    <location>
        <begin position="62"/>
        <end position="82"/>
    </location>
</feature>
<evidence type="ECO:0000256" key="3">
    <source>
        <dbReference type="ARBA" id="ARBA00022475"/>
    </source>
</evidence>
<evidence type="ECO:0000256" key="4">
    <source>
        <dbReference type="ARBA" id="ARBA00022692"/>
    </source>
</evidence>
<keyword evidence="3" id="KW-1003">Cell membrane</keyword>
<proteinExistence type="inferred from homology"/>
<accession>A0A1H4QKW7</accession>
<dbReference type="STRING" id="156980.SAMN04489745_2318"/>
<feature type="transmembrane region" description="Helical" evidence="7">
    <location>
        <begin position="94"/>
        <end position="117"/>
    </location>
</feature>
<sequence>MDFLLNLPFHVAFPVLFVIVMCRANATYWIGRGAVNGLEKTRLAHRLSGAEAGTAKRWIAKWGPGAVVVSFLTIGIQTAVNFTAGAGRMPLKRYLPAVTLGSIIWALLYATAILALIDTWLGLMAGSPWAWVAAALVVLAVVALVLVRRRRRSLRAAVTPVDADVKP</sequence>
<keyword evidence="6 7" id="KW-0472">Membrane</keyword>
<dbReference type="Proteomes" id="UP000182652">
    <property type="component" value="Unassembled WGS sequence"/>
</dbReference>
<evidence type="ECO:0000256" key="1">
    <source>
        <dbReference type="ARBA" id="ARBA00004651"/>
    </source>
</evidence>
<comment type="similarity">
    <text evidence="2">Belongs to the DedA family.</text>
</comment>
<name>A0A1H4QKW7_9MICC</name>
<protein>
    <submittedName>
        <fullName evidence="9">Membrane protein DedA, SNARE-associated domain</fullName>
    </submittedName>
</protein>
<keyword evidence="10" id="KW-1185">Reference proteome</keyword>
<evidence type="ECO:0000256" key="6">
    <source>
        <dbReference type="ARBA" id="ARBA00023136"/>
    </source>
</evidence>
<evidence type="ECO:0000256" key="2">
    <source>
        <dbReference type="ARBA" id="ARBA00010792"/>
    </source>
</evidence>
<dbReference type="OrthoDB" id="3426404at2"/>
<evidence type="ECO:0000313" key="9">
    <source>
        <dbReference type="EMBL" id="SEC20270.1"/>
    </source>
</evidence>
<keyword evidence="5 7" id="KW-1133">Transmembrane helix</keyword>
<evidence type="ECO:0000256" key="5">
    <source>
        <dbReference type="ARBA" id="ARBA00022989"/>
    </source>
</evidence>
<dbReference type="EMBL" id="FNSN01000003">
    <property type="protein sequence ID" value="SEC20270.1"/>
    <property type="molecule type" value="Genomic_DNA"/>
</dbReference>
<feature type="domain" description="VTT" evidence="8">
    <location>
        <begin position="8"/>
        <end position="112"/>
    </location>
</feature>
<dbReference type="GO" id="GO:0005886">
    <property type="term" value="C:plasma membrane"/>
    <property type="evidence" value="ECO:0007669"/>
    <property type="project" value="UniProtKB-SubCell"/>
</dbReference>
<feature type="transmembrane region" description="Helical" evidence="7">
    <location>
        <begin position="129"/>
        <end position="147"/>
    </location>
</feature>